<dbReference type="CDD" id="cd00042">
    <property type="entry name" value="CY"/>
    <property type="match status" value="1"/>
</dbReference>
<dbReference type="AlphaFoldDB" id="A0A2P5FUX0"/>
<dbReference type="SUPFAM" id="SSF54403">
    <property type="entry name" value="Cystatin/monellin"/>
    <property type="match status" value="1"/>
</dbReference>
<accession>A0A2P5FUX0</accession>
<dbReference type="GO" id="GO:0004869">
    <property type="term" value="F:cysteine-type endopeptidase inhibitor activity"/>
    <property type="evidence" value="ECO:0007669"/>
    <property type="project" value="UniProtKB-KW"/>
</dbReference>
<dbReference type="EMBL" id="JXTC01000007">
    <property type="protein sequence ID" value="POO01590.1"/>
    <property type="molecule type" value="Genomic_DNA"/>
</dbReference>
<dbReference type="InterPro" id="IPR046350">
    <property type="entry name" value="Cystatin_sf"/>
</dbReference>
<sequence length="173" mass="20123">MSISMEEMIKMKEFFSKLSSPIKVNPIIEADSARDLTEEEEQIMHNYYRTIEDCKGFYVPPWPLDFKFINVGFCIYKLEPDRDDVVAAAEFAVDEYNNEKITHRACGHHSLTLEKVLRANKMFISGRVYYITLRATDKCVYEAEVFYDRTGSGGDEIPVLNSFGHAKYYNERD</sequence>
<feature type="domain" description="Cystatin" evidence="3">
    <location>
        <begin position="74"/>
        <end position="146"/>
    </location>
</feature>
<dbReference type="Proteomes" id="UP000237000">
    <property type="component" value="Unassembled WGS sequence"/>
</dbReference>
<dbReference type="InParanoid" id="A0A2P5FUX0"/>
<reference evidence="5" key="1">
    <citation type="submission" date="2016-06" db="EMBL/GenBank/DDBJ databases">
        <title>Parallel loss of symbiosis genes in relatives of nitrogen-fixing non-legume Parasponia.</title>
        <authorList>
            <person name="Van Velzen R."/>
            <person name="Holmer R."/>
            <person name="Bu F."/>
            <person name="Rutten L."/>
            <person name="Van Zeijl A."/>
            <person name="Liu W."/>
            <person name="Santuari L."/>
            <person name="Cao Q."/>
            <person name="Sharma T."/>
            <person name="Shen D."/>
            <person name="Roswanjaya Y."/>
            <person name="Wardhani T."/>
            <person name="Kalhor M.S."/>
            <person name="Jansen J."/>
            <person name="Van den Hoogen J."/>
            <person name="Gungor B."/>
            <person name="Hartog M."/>
            <person name="Hontelez J."/>
            <person name="Verver J."/>
            <person name="Yang W.-C."/>
            <person name="Schijlen E."/>
            <person name="Repin R."/>
            <person name="Schilthuizen M."/>
            <person name="Schranz E."/>
            <person name="Heidstra R."/>
            <person name="Miyata K."/>
            <person name="Fedorova E."/>
            <person name="Kohlen W."/>
            <person name="Bisseling T."/>
            <person name="Smit S."/>
            <person name="Geurts R."/>
        </authorList>
    </citation>
    <scope>NUCLEOTIDE SEQUENCE [LARGE SCALE GENOMIC DNA]</scope>
    <source>
        <strain evidence="5">cv. RG33-2</strain>
    </source>
</reference>
<proteinExistence type="predicted"/>
<dbReference type="InterPro" id="IPR000010">
    <property type="entry name" value="Cystatin_dom"/>
</dbReference>
<keyword evidence="2" id="KW-0789">Thiol protease inhibitor</keyword>
<evidence type="ECO:0000313" key="5">
    <source>
        <dbReference type="Proteomes" id="UP000237000"/>
    </source>
</evidence>
<dbReference type="Gene3D" id="3.10.450.10">
    <property type="match status" value="1"/>
</dbReference>
<keyword evidence="5" id="KW-1185">Reference proteome</keyword>
<evidence type="ECO:0000256" key="1">
    <source>
        <dbReference type="ARBA" id="ARBA00022690"/>
    </source>
</evidence>
<evidence type="ECO:0000259" key="3">
    <source>
        <dbReference type="Pfam" id="PF00031"/>
    </source>
</evidence>
<dbReference type="Pfam" id="PF00031">
    <property type="entry name" value="Cystatin"/>
    <property type="match status" value="1"/>
</dbReference>
<evidence type="ECO:0000313" key="4">
    <source>
        <dbReference type="EMBL" id="POO01590.1"/>
    </source>
</evidence>
<comment type="caution">
    <text evidence="4">The sequence shown here is derived from an EMBL/GenBank/DDBJ whole genome shotgun (WGS) entry which is preliminary data.</text>
</comment>
<keyword evidence="1" id="KW-0646">Protease inhibitor</keyword>
<protein>
    <submittedName>
        <fullName evidence="4">Cystatin domain containing protein</fullName>
    </submittedName>
</protein>
<organism evidence="4 5">
    <name type="scientific">Trema orientale</name>
    <name type="common">Charcoal tree</name>
    <name type="synonym">Celtis orientalis</name>
    <dbReference type="NCBI Taxonomy" id="63057"/>
    <lineage>
        <taxon>Eukaryota</taxon>
        <taxon>Viridiplantae</taxon>
        <taxon>Streptophyta</taxon>
        <taxon>Embryophyta</taxon>
        <taxon>Tracheophyta</taxon>
        <taxon>Spermatophyta</taxon>
        <taxon>Magnoliopsida</taxon>
        <taxon>eudicotyledons</taxon>
        <taxon>Gunneridae</taxon>
        <taxon>Pentapetalae</taxon>
        <taxon>rosids</taxon>
        <taxon>fabids</taxon>
        <taxon>Rosales</taxon>
        <taxon>Cannabaceae</taxon>
        <taxon>Trema</taxon>
    </lineage>
</organism>
<gene>
    <name evidence="4" type="ORF">TorRG33x02_023670</name>
</gene>
<evidence type="ECO:0000256" key="2">
    <source>
        <dbReference type="ARBA" id="ARBA00022704"/>
    </source>
</evidence>
<dbReference type="FunCoup" id="A0A2P5FUX0">
    <property type="interactions" value="5"/>
</dbReference>
<name>A0A2P5FUX0_TREOI</name>